<keyword evidence="5" id="KW-1003">Cell membrane</keyword>
<dbReference type="NCBIfam" id="TIGR02473">
    <property type="entry name" value="flagell_FliJ"/>
    <property type="match status" value="1"/>
</dbReference>
<comment type="similarity">
    <text evidence="2">Belongs to the FliJ family.</text>
</comment>
<evidence type="ECO:0000256" key="9">
    <source>
        <dbReference type="ARBA" id="ARBA00023136"/>
    </source>
</evidence>
<keyword evidence="6" id="KW-0145">Chemotaxis</keyword>
<evidence type="ECO:0000256" key="2">
    <source>
        <dbReference type="ARBA" id="ARBA00010004"/>
    </source>
</evidence>
<accession>A0A0K2SK57</accession>
<keyword evidence="7" id="KW-1005">Bacterial flagellum biogenesis</keyword>
<dbReference type="AlphaFoldDB" id="A0A0K2SK57"/>
<keyword evidence="9" id="KW-0472">Membrane</keyword>
<reference evidence="12" key="1">
    <citation type="submission" date="2015-07" db="EMBL/GenBank/DDBJ databases">
        <title>Complete genome sequence and phylogenetic analysis of Limnochorda pilosa.</title>
        <authorList>
            <person name="Watanabe M."/>
            <person name="Kojima H."/>
            <person name="Fukui M."/>
        </authorList>
    </citation>
    <scope>NUCLEOTIDE SEQUENCE [LARGE SCALE GENOMIC DNA]</scope>
    <source>
        <strain evidence="12">HC45</strain>
    </source>
</reference>
<dbReference type="GO" id="GO:0009288">
    <property type="term" value="C:bacterial-type flagellum"/>
    <property type="evidence" value="ECO:0007669"/>
    <property type="project" value="InterPro"/>
</dbReference>
<dbReference type="GO" id="GO:0006935">
    <property type="term" value="P:chemotaxis"/>
    <property type="evidence" value="ECO:0007669"/>
    <property type="project" value="UniProtKB-KW"/>
</dbReference>
<protein>
    <recommendedName>
        <fullName evidence="3">Flagellar FliJ protein</fullName>
    </recommendedName>
</protein>
<name>A0A0K2SK57_LIMPI</name>
<dbReference type="GO" id="GO:0071973">
    <property type="term" value="P:bacterial-type flagellum-dependent cell motility"/>
    <property type="evidence" value="ECO:0007669"/>
    <property type="project" value="InterPro"/>
</dbReference>
<dbReference type="InterPro" id="IPR012823">
    <property type="entry name" value="Flagell_FliJ"/>
</dbReference>
<evidence type="ECO:0000256" key="6">
    <source>
        <dbReference type="ARBA" id="ARBA00022500"/>
    </source>
</evidence>
<sequence>MARFEFRLDGVYRWKQREEEAARDAWVQAHRRLNQARAELLLLEEELGRLGEGLPSGAMDGADLQAWAVYASHTRDRAARQQEEVVRVEGDAGAAFRGLVAASQERRLFERLREKERVRFVRAEEHREQREQDEMAGVRVGALPGRRWRGPARRDDAVAGPA</sequence>
<dbReference type="InterPro" id="IPR053716">
    <property type="entry name" value="Flag_assembly_chemotaxis_eff"/>
</dbReference>
<dbReference type="STRING" id="1555112.LIP_1655"/>
<evidence type="ECO:0000256" key="3">
    <source>
        <dbReference type="ARBA" id="ARBA00020392"/>
    </source>
</evidence>
<evidence type="ECO:0000313" key="11">
    <source>
        <dbReference type="EMBL" id="BAS27501.1"/>
    </source>
</evidence>
<gene>
    <name evidence="11" type="ORF">LIP_1655</name>
</gene>
<keyword evidence="11" id="KW-0282">Flagellum</keyword>
<reference evidence="12" key="2">
    <citation type="journal article" date="2016" name="Int. J. Syst. Evol. Microbiol.">
        <title>Complete genome sequence and cell structure of Limnochorda pilosa, a Gram-negative spore-former within the phylum Firmicutes.</title>
        <authorList>
            <person name="Watanabe M."/>
            <person name="Kojima H."/>
            <person name="Fukui M."/>
        </authorList>
    </citation>
    <scope>NUCLEOTIDE SEQUENCE [LARGE SCALE GENOMIC DNA]</scope>
    <source>
        <strain evidence="12">HC45</strain>
    </source>
</reference>
<dbReference type="Gene3D" id="1.10.287.1700">
    <property type="match status" value="1"/>
</dbReference>
<evidence type="ECO:0000256" key="10">
    <source>
        <dbReference type="ARBA" id="ARBA00023225"/>
    </source>
</evidence>
<dbReference type="GO" id="GO:0005886">
    <property type="term" value="C:plasma membrane"/>
    <property type="evidence" value="ECO:0007669"/>
    <property type="project" value="UniProtKB-SubCell"/>
</dbReference>
<dbReference type="GO" id="GO:0015031">
    <property type="term" value="P:protein transport"/>
    <property type="evidence" value="ECO:0007669"/>
    <property type="project" value="UniProtKB-KW"/>
</dbReference>
<evidence type="ECO:0000313" key="12">
    <source>
        <dbReference type="Proteomes" id="UP000065807"/>
    </source>
</evidence>
<organism evidence="11 12">
    <name type="scientific">Limnochorda pilosa</name>
    <dbReference type="NCBI Taxonomy" id="1555112"/>
    <lineage>
        <taxon>Bacteria</taxon>
        <taxon>Bacillati</taxon>
        <taxon>Bacillota</taxon>
        <taxon>Limnochordia</taxon>
        <taxon>Limnochordales</taxon>
        <taxon>Limnochordaceae</taxon>
        <taxon>Limnochorda</taxon>
    </lineage>
</organism>
<evidence type="ECO:0000256" key="5">
    <source>
        <dbReference type="ARBA" id="ARBA00022475"/>
    </source>
</evidence>
<keyword evidence="4" id="KW-0813">Transport</keyword>
<comment type="subcellular location">
    <subcellularLocation>
        <location evidence="1">Cell membrane</location>
        <topology evidence="1">Peripheral membrane protein</topology>
        <orientation evidence="1">Cytoplasmic side</orientation>
    </subcellularLocation>
</comment>
<evidence type="ECO:0000256" key="1">
    <source>
        <dbReference type="ARBA" id="ARBA00004413"/>
    </source>
</evidence>
<proteinExistence type="inferred from homology"/>
<dbReference type="KEGG" id="lpil:LIP_1655"/>
<dbReference type="RefSeq" id="WP_068136442.1">
    <property type="nucleotide sequence ID" value="NZ_AP014924.1"/>
</dbReference>
<keyword evidence="11" id="KW-0969">Cilium</keyword>
<evidence type="ECO:0000256" key="7">
    <source>
        <dbReference type="ARBA" id="ARBA00022795"/>
    </source>
</evidence>
<evidence type="ECO:0000256" key="8">
    <source>
        <dbReference type="ARBA" id="ARBA00022927"/>
    </source>
</evidence>
<keyword evidence="10" id="KW-1006">Bacterial flagellum protein export</keyword>
<keyword evidence="12" id="KW-1185">Reference proteome</keyword>
<keyword evidence="8" id="KW-0653">Protein transport</keyword>
<dbReference type="EMBL" id="AP014924">
    <property type="protein sequence ID" value="BAS27501.1"/>
    <property type="molecule type" value="Genomic_DNA"/>
</dbReference>
<keyword evidence="11" id="KW-0966">Cell projection</keyword>
<dbReference type="Pfam" id="PF02050">
    <property type="entry name" value="FliJ"/>
    <property type="match status" value="1"/>
</dbReference>
<evidence type="ECO:0000256" key="4">
    <source>
        <dbReference type="ARBA" id="ARBA00022448"/>
    </source>
</evidence>
<dbReference type="GO" id="GO:0044781">
    <property type="term" value="P:bacterial-type flagellum organization"/>
    <property type="evidence" value="ECO:0007669"/>
    <property type="project" value="UniProtKB-KW"/>
</dbReference>
<dbReference type="Proteomes" id="UP000065807">
    <property type="component" value="Chromosome"/>
</dbReference>